<dbReference type="Gene3D" id="3.40.50.880">
    <property type="match status" value="1"/>
</dbReference>
<accession>A0A4R3KPC2</accession>
<feature type="signal peptide" evidence="1">
    <location>
        <begin position="1"/>
        <end position="23"/>
    </location>
</feature>
<keyword evidence="1" id="KW-0732">Signal</keyword>
<comment type="caution">
    <text evidence="2">The sequence shown here is derived from an EMBL/GenBank/DDBJ whole genome shotgun (WGS) entry which is preliminary data.</text>
</comment>
<protein>
    <recommendedName>
        <fullName evidence="4">Beta-galactosidase-like protein</fullName>
    </recommendedName>
</protein>
<keyword evidence="3" id="KW-1185">Reference proteome</keyword>
<evidence type="ECO:0000313" key="3">
    <source>
        <dbReference type="Proteomes" id="UP000295807"/>
    </source>
</evidence>
<name>A0A4R3KPC2_9SPHI</name>
<dbReference type="AlphaFoldDB" id="A0A4R3KPC2"/>
<dbReference type="CDD" id="cd03143">
    <property type="entry name" value="A4_beta-galactosidase_middle_domain"/>
    <property type="match status" value="1"/>
</dbReference>
<gene>
    <name evidence="2" type="ORF">EDD80_11569</name>
</gene>
<organism evidence="2 3">
    <name type="scientific">Anseongella ginsenosidimutans</name>
    <dbReference type="NCBI Taxonomy" id="496056"/>
    <lineage>
        <taxon>Bacteria</taxon>
        <taxon>Pseudomonadati</taxon>
        <taxon>Bacteroidota</taxon>
        <taxon>Sphingobacteriia</taxon>
        <taxon>Sphingobacteriales</taxon>
        <taxon>Sphingobacteriaceae</taxon>
        <taxon>Anseongella</taxon>
    </lineage>
</organism>
<proteinExistence type="predicted"/>
<sequence length="727" mass="82723">MRTIFLYSQLFFFSVVTYLPAAAQEMSGQPREKTAFQIAAPWKAVYDIRSDVAIVYGVNDTDIPFAERVALYRQKGYETHFMTGIAWGQYQDYFLGEYDGTKHLDEGQVERDGDTIWHGKNVPYIVPSASFLDYLKTHVKQAIDAGVTAVHLEEPEFWARAGYSEAFKKEWNNYYGFAWMPQHESPEATYLSSKLKYELYYNAVKEVSAYVKEYAKSQGKNIRCYIPTHSLLNYSSWQIVSPEASLARLNTIDGYIAQVWTGTSREPVYFNGLEKERVFENAFLEYGSMVSMTAPTGKKLFLLTDPIEDWPRTWEDYKENYQATFTAQLLYPGVASYEVMPWPQRIYLGKFKLENNDTPQPISQAYATQMQVMINALNHVPLSDNKLNGSQGISVLVGNSMMFQRFPTHNGYEDPQLSNFYGMIIPLVKRGIPASIIHMENLDTEYGLKNTKVLIMSYANMKPLSPKVHEYLADWVRKGGILLYYGKDTDPFQQVREWWNTNGNTYEAPSQHLFELLQIPAATGDGEYEVENGKVVIRRKDPKALVLQAGGDEEFMQLVRTAYQKDAAAGKLMIKNNFYLERGPYLVAAVMDEHQDKSSLTIEGPVIDLFDPELPVLAEKEVPPGTQTFLFALSAIDDMQRPQVLAAASRIYNEKSTADSYSFLTKSPEGSHNVMRILLPSAPSEVTISKAGDHVKTEFSQEWDAVTNTLKLEFENSSKGINVHLRF</sequence>
<feature type="chain" id="PRO_5021014029" description="Beta-galactosidase-like protein" evidence="1">
    <location>
        <begin position="24"/>
        <end position="727"/>
    </location>
</feature>
<evidence type="ECO:0000313" key="2">
    <source>
        <dbReference type="EMBL" id="TCS85086.1"/>
    </source>
</evidence>
<dbReference type="RefSeq" id="WP_207910348.1">
    <property type="nucleotide sequence ID" value="NZ_CP042432.1"/>
</dbReference>
<dbReference type="Proteomes" id="UP000295807">
    <property type="component" value="Unassembled WGS sequence"/>
</dbReference>
<dbReference type="InterPro" id="IPR029062">
    <property type="entry name" value="Class_I_gatase-like"/>
</dbReference>
<evidence type="ECO:0000256" key="1">
    <source>
        <dbReference type="SAM" id="SignalP"/>
    </source>
</evidence>
<reference evidence="2 3" key="1">
    <citation type="submission" date="2019-03" db="EMBL/GenBank/DDBJ databases">
        <title>Genomic Encyclopedia of Type Strains, Phase IV (KMG-IV): sequencing the most valuable type-strain genomes for metagenomic binning, comparative biology and taxonomic classification.</title>
        <authorList>
            <person name="Goeker M."/>
        </authorList>
    </citation>
    <scope>NUCLEOTIDE SEQUENCE [LARGE SCALE GENOMIC DNA]</scope>
    <source>
        <strain evidence="2 3">DSM 21100</strain>
    </source>
</reference>
<evidence type="ECO:0008006" key="4">
    <source>
        <dbReference type="Google" id="ProtNLM"/>
    </source>
</evidence>
<dbReference type="EMBL" id="SMAD01000015">
    <property type="protein sequence ID" value="TCS85086.1"/>
    <property type="molecule type" value="Genomic_DNA"/>
</dbReference>